<dbReference type="HOGENOM" id="CLU_268892_0_0_1"/>
<comment type="similarity">
    <text evidence="1">Belongs to the DXO/Dom3Z family.</text>
</comment>
<dbReference type="GO" id="GO:0000956">
    <property type="term" value="P:nuclear-transcribed mRNA catabolic process"/>
    <property type="evidence" value="ECO:0007669"/>
    <property type="project" value="TreeGrafter"/>
</dbReference>
<dbReference type="Pfam" id="PF08652">
    <property type="entry name" value="RAI1"/>
    <property type="match status" value="4"/>
</dbReference>
<reference evidence="3" key="2">
    <citation type="submission" date="2015-06" db="UniProtKB">
        <authorList>
            <consortium name="EnsemblMetazoa"/>
        </authorList>
    </citation>
    <scope>IDENTIFICATION</scope>
</reference>
<protein>
    <recommendedName>
        <fullName evidence="2">RAI1-like domain-containing protein</fullName>
    </recommendedName>
</protein>
<dbReference type="PANTHER" id="PTHR12395">
    <property type="entry name" value="DOM-3 RELATED"/>
    <property type="match status" value="1"/>
</dbReference>
<name>T1KUF1_TETUR</name>
<evidence type="ECO:0000313" key="4">
    <source>
        <dbReference type="Proteomes" id="UP000015104"/>
    </source>
</evidence>
<evidence type="ECO:0000259" key="2">
    <source>
        <dbReference type="Pfam" id="PF08652"/>
    </source>
</evidence>
<dbReference type="InterPro" id="IPR039039">
    <property type="entry name" value="RAI1-like_fam"/>
</dbReference>
<dbReference type="eggNOG" id="KOG1982">
    <property type="taxonomic scope" value="Eukaryota"/>
</dbReference>
<dbReference type="PANTHER" id="PTHR12395:SF9">
    <property type="entry name" value="DECAPPING AND EXORIBONUCLEASE PROTEIN"/>
    <property type="match status" value="1"/>
</dbReference>
<accession>T1KUF1</accession>
<feature type="domain" description="RAI1-like" evidence="2">
    <location>
        <begin position="354"/>
        <end position="468"/>
    </location>
</feature>
<dbReference type="Proteomes" id="UP000015104">
    <property type="component" value="Unassembled WGS sequence"/>
</dbReference>
<evidence type="ECO:0000313" key="3">
    <source>
        <dbReference type="EnsemblMetazoa" id="tetur21g03220.1"/>
    </source>
</evidence>
<dbReference type="GO" id="GO:0034353">
    <property type="term" value="F:mRNA 5'-diphosphatase activity"/>
    <property type="evidence" value="ECO:0007669"/>
    <property type="project" value="TreeGrafter"/>
</dbReference>
<evidence type="ECO:0000256" key="1">
    <source>
        <dbReference type="ARBA" id="ARBA00006562"/>
    </source>
</evidence>
<proteinExistence type="inferred from homology"/>
<feature type="domain" description="RAI1-like" evidence="2">
    <location>
        <begin position="903"/>
        <end position="1209"/>
    </location>
</feature>
<keyword evidence="4" id="KW-1185">Reference proteome</keyword>
<sequence length="1219" mass="140860">MASTVRTKSATIIDALYVNQLCREKSNRVSLERPKRLGSFSYYDDNNGSDYCPDISALRYLALPNPANINCLQGYDHNVSYDHSNSRVMLLLRWVLDNETTMQQFPSDFICYNGVIKDMMTVKHNNHDWNLTAIKIRGKIILNSKETIEAKDRIGIEAEKDNKLSYVALSLQRLITKNNNCPKCISGKENDYFYGVFHSNIGSHRILHVGQLDCAESKQELNKHFDDMKFVSIEKFDAPKESQSSYQSSTWWSMATLAGVDTIIRAKCGRDFTIQNVDKLEVKDLICKQRQMIFVTSLNVVLNFIKSIVTEKYKCYTFHFNGKDKQLVGYMKESEKSFIPFWQELTLGWVKTDCPDESSLRYLDLPKSVSIDCLQGYDPNIKYGYEEPKRVNLLRWIFKNETIVRHFTYDFICNCSLLKDLMISSYTSSNWHLYAVKIKGKIILNRIISTENGSIVTRSEQDKKSTYAASNLQLIKWDITSDNIECDALVAVPNATNRWRHRNIALSAATNDTATLDRLIDHRFSNMSSMIETKSASVISEINMNRLCRDMKDVSLEGPTRIGYYSSYKNDEKESVFLPDKSSLAYLDLPNPVYIDCLQGYDKKAKYGHILRGEMLMLRWVLNNKATMQKFPSDFICYNGLLRDLMNVKYTDADWNISATKIEGKIILNRKATIEAKERVETQCKRANQSSYVADNLPRLITKNINHSQCSSRRLKDSFHGVFHTKVGSHRILHAGYLDCVESEQELTKPFDEMKFVSIKKFNASRQSHSTFQAYNWWSLAKLAAVDTIVRVKCDWDFMVKKIDMLDGQSLIHKDRQIMFFATLNTVLDHFKSIVTEENKCYKFIFNAKNRKLTSYMMMDLDESLIPSCNMASTVRTKTATIIDALDVYQSCQDTPNHVSLERPKRLGYFSCYDNNNNSVFSQDISALRYLDLPNPISINCLHGYDPNVTYGHVISEDMLLLRWVLDNETTMEKFPSDFICYNGVLKDMMTVKYNHHDWNLSAIKIRGKIILNRNETIEVKEKIDIQAEKDNKSSYVALNLQRLITKNNNRPECSSDSLYGVFHSKIGYHRILHVGHLNCVENKQELDKPFDDMKFVLIKKFDAPKESQGSYQSSTWWSLATLAGVDTVIRAKCGQDFTIKNIDKLDVKDLICKQRQMIFFNSLNVVLDFIKSIVTEKYKCYTFHFNSKDKQLVGYMKESEKSFIPFWYINGQPSRTSQ</sequence>
<dbReference type="EMBL" id="CAEY01000557">
    <property type="status" value="NOT_ANNOTATED_CDS"/>
    <property type="molecule type" value="Genomic_DNA"/>
</dbReference>
<dbReference type="InterPro" id="IPR013961">
    <property type="entry name" value="RAI1"/>
</dbReference>
<dbReference type="EnsemblMetazoa" id="tetur21g03220.1">
    <property type="protein sequence ID" value="tetur21g03220.1"/>
    <property type="gene ID" value="tetur21g03220"/>
</dbReference>
<dbReference type="GO" id="GO:0110155">
    <property type="term" value="P:NAD-cap decapping"/>
    <property type="evidence" value="ECO:0007669"/>
    <property type="project" value="TreeGrafter"/>
</dbReference>
<feature type="domain" description="RAI1-like" evidence="2">
    <location>
        <begin position="33"/>
        <end position="342"/>
    </location>
</feature>
<dbReference type="AlphaFoldDB" id="T1KUF1"/>
<organism evidence="3 4">
    <name type="scientific">Tetranychus urticae</name>
    <name type="common">Two-spotted spider mite</name>
    <dbReference type="NCBI Taxonomy" id="32264"/>
    <lineage>
        <taxon>Eukaryota</taxon>
        <taxon>Metazoa</taxon>
        <taxon>Ecdysozoa</taxon>
        <taxon>Arthropoda</taxon>
        <taxon>Chelicerata</taxon>
        <taxon>Arachnida</taxon>
        <taxon>Acari</taxon>
        <taxon>Acariformes</taxon>
        <taxon>Trombidiformes</taxon>
        <taxon>Prostigmata</taxon>
        <taxon>Eleutherengona</taxon>
        <taxon>Raphignathae</taxon>
        <taxon>Tetranychoidea</taxon>
        <taxon>Tetranychidae</taxon>
        <taxon>Tetranychus</taxon>
    </lineage>
</organism>
<feature type="domain" description="RAI1-like" evidence="2">
    <location>
        <begin position="559"/>
        <end position="863"/>
    </location>
</feature>
<dbReference type="GO" id="GO:0005634">
    <property type="term" value="C:nucleus"/>
    <property type="evidence" value="ECO:0007669"/>
    <property type="project" value="TreeGrafter"/>
</dbReference>
<dbReference type="GO" id="GO:0005829">
    <property type="term" value="C:cytosol"/>
    <property type="evidence" value="ECO:0007669"/>
    <property type="project" value="TreeGrafter"/>
</dbReference>
<reference evidence="4" key="1">
    <citation type="submission" date="2011-08" db="EMBL/GenBank/DDBJ databases">
        <authorList>
            <person name="Rombauts S."/>
        </authorList>
    </citation>
    <scope>NUCLEOTIDE SEQUENCE</scope>
    <source>
        <strain evidence="4">London</strain>
    </source>
</reference>